<proteinExistence type="inferred from homology"/>
<evidence type="ECO:0000256" key="5">
    <source>
        <dbReference type="ARBA" id="ARBA00022989"/>
    </source>
</evidence>
<dbReference type="PRINTS" id="PR00783">
    <property type="entry name" value="MINTRINSICP"/>
</dbReference>
<evidence type="ECO:0000256" key="2">
    <source>
        <dbReference type="ARBA" id="ARBA00006175"/>
    </source>
</evidence>
<dbReference type="EMBL" id="KZ988463">
    <property type="protein sequence ID" value="RKP12140.1"/>
    <property type="molecule type" value="Genomic_DNA"/>
</dbReference>
<keyword evidence="10" id="KW-1185">Reference proteome</keyword>
<evidence type="ECO:0000256" key="7">
    <source>
        <dbReference type="RuleBase" id="RU000477"/>
    </source>
</evidence>
<dbReference type="SUPFAM" id="SSF81338">
    <property type="entry name" value="Aquaporin-like"/>
    <property type="match status" value="1"/>
</dbReference>
<dbReference type="AlphaFoldDB" id="A0A4P9Y2V2"/>
<dbReference type="Gene3D" id="1.20.1080.10">
    <property type="entry name" value="Glycerol uptake facilitator protein"/>
    <property type="match status" value="1"/>
</dbReference>
<name>A0A4P9Y2V2_9FUNG</name>
<evidence type="ECO:0000256" key="8">
    <source>
        <dbReference type="SAM" id="Phobius"/>
    </source>
</evidence>
<protein>
    <submittedName>
        <fullName evidence="9">Aquaporin-like protein</fullName>
    </submittedName>
</protein>
<comment type="subcellular location">
    <subcellularLocation>
        <location evidence="1">Membrane</location>
        <topology evidence="1">Multi-pass membrane protein</topology>
    </subcellularLocation>
</comment>
<dbReference type="InterPro" id="IPR000425">
    <property type="entry name" value="MIP"/>
</dbReference>
<keyword evidence="5 8" id="KW-1133">Transmembrane helix</keyword>
<accession>A0A4P9Y2V2</accession>
<evidence type="ECO:0000256" key="3">
    <source>
        <dbReference type="ARBA" id="ARBA00022448"/>
    </source>
</evidence>
<dbReference type="GO" id="GO:0005886">
    <property type="term" value="C:plasma membrane"/>
    <property type="evidence" value="ECO:0007669"/>
    <property type="project" value="TreeGrafter"/>
</dbReference>
<feature type="non-terminal residue" evidence="9">
    <location>
        <position position="1"/>
    </location>
</feature>
<evidence type="ECO:0000313" key="9">
    <source>
        <dbReference type="EMBL" id="RKP12140.1"/>
    </source>
</evidence>
<dbReference type="OrthoDB" id="3222at2759"/>
<dbReference type="GO" id="GO:0015250">
    <property type="term" value="F:water channel activity"/>
    <property type="evidence" value="ECO:0007669"/>
    <property type="project" value="TreeGrafter"/>
</dbReference>
<dbReference type="GO" id="GO:0015254">
    <property type="term" value="F:glycerol channel activity"/>
    <property type="evidence" value="ECO:0007669"/>
    <property type="project" value="TreeGrafter"/>
</dbReference>
<dbReference type="InterPro" id="IPR023271">
    <property type="entry name" value="Aquaporin-like"/>
</dbReference>
<evidence type="ECO:0000256" key="1">
    <source>
        <dbReference type="ARBA" id="ARBA00004141"/>
    </source>
</evidence>
<sequence>GGVSGGHNSPAITLAFACWRGFPWRKVPGYIFAQVFGAFCATGVLYLMYKSDIDLKSHGHTTPLTSYMAAAPFFTTPDSIRGNYSSFFGEIVATAAMLIFVFACVDRYNVPPTHCAPIAMGLAIAAILAAFDSPGSLSLNPARDFGPRLLMFAAGFGKILFTGFDGYAWAPVVGPFIGGVVGGGLYDLFIATGPGPEDEYDPKSF</sequence>
<keyword evidence="4 7" id="KW-0812">Transmembrane</keyword>
<keyword evidence="6 8" id="KW-0472">Membrane</keyword>
<dbReference type="PANTHER" id="PTHR43829">
    <property type="entry name" value="AQUAPORIN OR AQUAGLYCEROPORIN RELATED"/>
    <property type="match status" value="1"/>
</dbReference>
<feature type="transmembrane region" description="Helical" evidence="8">
    <location>
        <begin position="149"/>
        <end position="170"/>
    </location>
</feature>
<reference evidence="10" key="1">
    <citation type="journal article" date="2018" name="Nat. Microbiol.">
        <title>Leveraging single-cell genomics to expand the fungal tree of life.</title>
        <authorList>
            <person name="Ahrendt S.R."/>
            <person name="Quandt C.A."/>
            <person name="Ciobanu D."/>
            <person name="Clum A."/>
            <person name="Salamov A."/>
            <person name="Andreopoulos B."/>
            <person name="Cheng J.F."/>
            <person name="Woyke T."/>
            <person name="Pelin A."/>
            <person name="Henrissat B."/>
            <person name="Reynolds N.K."/>
            <person name="Benny G.L."/>
            <person name="Smith M.E."/>
            <person name="James T.Y."/>
            <person name="Grigoriev I.V."/>
        </authorList>
    </citation>
    <scope>NUCLEOTIDE SEQUENCE [LARGE SCALE GENOMIC DNA]</scope>
</reference>
<gene>
    <name evidence="9" type="ORF">BJ684DRAFT_11930</name>
</gene>
<evidence type="ECO:0000256" key="4">
    <source>
        <dbReference type="ARBA" id="ARBA00022692"/>
    </source>
</evidence>
<keyword evidence="3 7" id="KW-0813">Transport</keyword>
<dbReference type="PANTHER" id="PTHR43829:SF9">
    <property type="entry name" value="AQUAPORIN-9"/>
    <property type="match status" value="1"/>
</dbReference>
<evidence type="ECO:0000313" key="10">
    <source>
        <dbReference type="Proteomes" id="UP000267251"/>
    </source>
</evidence>
<comment type="similarity">
    <text evidence="2 7">Belongs to the MIP/aquaporin (TC 1.A.8) family.</text>
</comment>
<organism evidence="9 10">
    <name type="scientific">Piptocephalis cylindrospora</name>
    <dbReference type="NCBI Taxonomy" id="1907219"/>
    <lineage>
        <taxon>Eukaryota</taxon>
        <taxon>Fungi</taxon>
        <taxon>Fungi incertae sedis</taxon>
        <taxon>Zoopagomycota</taxon>
        <taxon>Zoopagomycotina</taxon>
        <taxon>Zoopagomycetes</taxon>
        <taxon>Zoopagales</taxon>
        <taxon>Piptocephalidaceae</taxon>
        <taxon>Piptocephalis</taxon>
    </lineage>
</organism>
<dbReference type="Pfam" id="PF00230">
    <property type="entry name" value="MIP"/>
    <property type="match status" value="1"/>
</dbReference>
<evidence type="ECO:0000256" key="6">
    <source>
        <dbReference type="ARBA" id="ARBA00023136"/>
    </source>
</evidence>
<dbReference type="Proteomes" id="UP000267251">
    <property type="component" value="Unassembled WGS sequence"/>
</dbReference>
<dbReference type="InterPro" id="IPR050363">
    <property type="entry name" value="MIP/Aquaporin"/>
</dbReference>
<feature type="transmembrane region" description="Helical" evidence="8">
    <location>
        <begin position="29"/>
        <end position="49"/>
    </location>
</feature>
<feature type="transmembrane region" description="Helical" evidence="8">
    <location>
        <begin position="87"/>
        <end position="110"/>
    </location>
</feature>
<feature type="transmembrane region" description="Helical" evidence="8">
    <location>
        <begin position="116"/>
        <end position="137"/>
    </location>
</feature>